<protein>
    <submittedName>
        <fullName evidence="1">Uncharacterized protein</fullName>
    </submittedName>
</protein>
<gene>
    <name evidence="1" type="ORF">GCM10011608_56140</name>
</gene>
<dbReference type="AlphaFoldDB" id="A0A917X2Y2"/>
<keyword evidence="2" id="KW-1185">Reference proteome</keyword>
<evidence type="ECO:0000313" key="1">
    <source>
        <dbReference type="EMBL" id="GGM63601.1"/>
    </source>
</evidence>
<evidence type="ECO:0000313" key="2">
    <source>
        <dbReference type="Proteomes" id="UP000608890"/>
    </source>
</evidence>
<comment type="caution">
    <text evidence="1">The sequence shown here is derived from an EMBL/GenBank/DDBJ whole genome shotgun (WGS) entry which is preliminary data.</text>
</comment>
<dbReference type="RefSeq" id="WP_189049678.1">
    <property type="nucleotide sequence ID" value="NZ_BMNB01000040.1"/>
</dbReference>
<sequence>MFVGPYEHHSNELPWRETYADVVVIGADGDGHIGQAELAAQLARYADRAVADR</sequence>
<organism evidence="1 2">
    <name type="scientific">Micromonospora sonchi</name>
    <dbReference type="NCBI Taxonomy" id="1763543"/>
    <lineage>
        <taxon>Bacteria</taxon>
        <taxon>Bacillati</taxon>
        <taxon>Actinomycetota</taxon>
        <taxon>Actinomycetes</taxon>
        <taxon>Micromonosporales</taxon>
        <taxon>Micromonosporaceae</taxon>
        <taxon>Micromonospora</taxon>
    </lineage>
</organism>
<dbReference type="EMBL" id="BMNB01000040">
    <property type="protein sequence ID" value="GGM63601.1"/>
    <property type="molecule type" value="Genomic_DNA"/>
</dbReference>
<dbReference type="Proteomes" id="UP000608890">
    <property type="component" value="Unassembled WGS sequence"/>
</dbReference>
<accession>A0A917X2Y2</accession>
<proteinExistence type="predicted"/>
<reference evidence="1" key="1">
    <citation type="journal article" date="2014" name="Int. J. Syst. Evol. Microbiol.">
        <title>Complete genome sequence of Corynebacterium casei LMG S-19264T (=DSM 44701T), isolated from a smear-ripened cheese.</title>
        <authorList>
            <consortium name="US DOE Joint Genome Institute (JGI-PGF)"/>
            <person name="Walter F."/>
            <person name="Albersmeier A."/>
            <person name="Kalinowski J."/>
            <person name="Ruckert C."/>
        </authorList>
    </citation>
    <scope>NUCLEOTIDE SEQUENCE</scope>
    <source>
        <strain evidence="1">CGMCC 4.7312</strain>
    </source>
</reference>
<name>A0A917X2Y2_9ACTN</name>
<reference evidence="1" key="2">
    <citation type="submission" date="2020-09" db="EMBL/GenBank/DDBJ databases">
        <authorList>
            <person name="Sun Q."/>
            <person name="Zhou Y."/>
        </authorList>
    </citation>
    <scope>NUCLEOTIDE SEQUENCE</scope>
    <source>
        <strain evidence="1">CGMCC 4.7312</strain>
    </source>
</reference>